<dbReference type="Proteomes" id="UP000207598">
    <property type="component" value="Unassembled WGS sequence"/>
</dbReference>
<dbReference type="AlphaFoldDB" id="A0A238K2B0"/>
<proteinExistence type="predicted"/>
<organism evidence="1 2">
    <name type="scientific">Maliponia aquimaris</name>
    <dbReference type="NCBI Taxonomy" id="1673631"/>
    <lineage>
        <taxon>Bacteria</taxon>
        <taxon>Pseudomonadati</taxon>
        <taxon>Pseudomonadota</taxon>
        <taxon>Alphaproteobacteria</taxon>
        <taxon>Rhodobacterales</taxon>
        <taxon>Paracoccaceae</taxon>
        <taxon>Maliponia</taxon>
    </lineage>
</organism>
<reference evidence="1 2" key="1">
    <citation type="submission" date="2017-05" db="EMBL/GenBank/DDBJ databases">
        <authorList>
            <person name="Song R."/>
            <person name="Chenine A.L."/>
            <person name="Ruprecht R.M."/>
        </authorList>
    </citation>
    <scope>NUCLEOTIDE SEQUENCE [LARGE SCALE GENOMIC DNA]</scope>
    <source>
        <strain evidence="1 2">CECT 8898</strain>
    </source>
</reference>
<dbReference type="EMBL" id="FXYF01000002">
    <property type="protein sequence ID" value="SMX36913.1"/>
    <property type="molecule type" value="Genomic_DNA"/>
</dbReference>
<dbReference type="InterPro" id="IPR053838">
    <property type="entry name" value="DUF6925"/>
</dbReference>
<evidence type="ECO:0000313" key="1">
    <source>
        <dbReference type="EMBL" id="SMX36913.1"/>
    </source>
</evidence>
<dbReference type="PANTHER" id="PTHR35175:SF2">
    <property type="entry name" value="DUF1289 DOMAIN-CONTAINING PROTEIN"/>
    <property type="match status" value="1"/>
</dbReference>
<name>A0A238K2B0_9RHOB</name>
<sequence length="293" mass="31286">MSRLDRLPPASPCIARCVIDEAAQICIGCARTLDEIAVWGSAPEAFRAQVWAALPARASALGLAARRLPWRGETLLAQTARLLEDGATLTAGVWGASTEFRRLPGDACTTDIRDDVLTLVLPRGALRLQATNYLTAFEIDRPDLPPLVALAVPQGRAPRDAPRALRPLGPDPEPLLVRDAHGMRYDLGLGRRAARFIVRCDARLAPRLQAAVGLPWPDHLVHLGAPLAQASPVRIVETPCLRVEIDAKIPPPDGSSPAGPHTHLLPDHVAQGLDLPPTVPLPAGYVATALLTP</sequence>
<evidence type="ECO:0000313" key="2">
    <source>
        <dbReference type="Proteomes" id="UP000207598"/>
    </source>
</evidence>
<evidence type="ECO:0008006" key="3">
    <source>
        <dbReference type="Google" id="ProtNLM"/>
    </source>
</evidence>
<dbReference type="OrthoDB" id="3569535at2"/>
<dbReference type="RefSeq" id="WP_094019953.1">
    <property type="nucleotide sequence ID" value="NZ_FXYF01000002.1"/>
</dbReference>
<keyword evidence="2" id="KW-1185">Reference proteome</keyword>
<dbReference type="PANTHER" id="PTHR35175">
    <property type="entry name" value="DUF1289 DOMAIN-CONTAINING PROTEIN"/>
    <property type="match status" value="1"/>
</dbReference>
<dbReference type="Pfam" id="PF21973">
    <property type="entry name" value="DUF6925"/>
    <property type="match status" value="1"/>
</dbReference>
<protein>
    <recommendedName>
        <fullName evidence="3">Fe-S protein</fullName>
    </recommendedName>
</protein>
<gene>
    <name evidence="1" type="ORF">MAA8898_01109</name>
</gene>
<dbReference type="Pfam" id="PF06945">
    <property type="entry name" value="DUF1289"/>
    <property type="match status" value="1"/>
</dbReference>
<dbReference type="InterPro" id="IPR010710">
    <property type="entry name" value="DUF1289"/>
</dbReference>
<accession>A0A238K2B0</accession>